<comment type="caution">
    <text evidence="1">The sequence shown here is derived from an EMBL/GenBank/DDBJ whole genome shotgun (WGS) entry which is preliminary data.</text>
</comment>
<gene>
    <name evidence="1" type="ORF">LEP1GSC038_0135</name>
</gene>
<sequence length="58" mass="6789">MSLGKFCAEFRESLHFSFLFAQTFLGRTHVRLFESYTGDCVQDKLEYMIEFSLGEDPI</sequence>
<organism evidence="1 2">
    <name type="scientific">Leptospira weilii str. 2006001855</name>
    <dbReference type="NCBI Taxonomy" id="996804"/>
    <lineage>
        <taxon>Bacteria</taxon>
        <taxon>Pseudomonadati</taxon>
        <taxon>Spirochaetota</taxon>
        <taxon>Spirochaetia</taxon>
        <taxon>Leptospirales</taxon>
        <taxon>Leptospiraceae</taxon>
        <taxon>Leptospira</taxon>
    </lineage>
</organism>
<proteinExistence type="predicted"/>
<dbReference type="AlphaFoldDB" id="M6FSC7"/>
<dbReference type="EMBL" id="AFJM02000018">
    <property type="protein sequence ID" value="EMM74112.1"/>
    <property type="molecule type" value="Genomic_DNA"/>
</dbReference>
<accession>M6FSC7</accession>
<evidence type="ECO:0000313" key="2">
    <source>
        <dbReference type="Proteomes" id="UP000012101"/>
    </source>
</evidence>
<evidence type="ECO:0000313" key="1">
    <source>
        <dbReference type="EMBL" id="EMM74112.1"/>
    </source>
</evidence>
<protein>
    <submittedName>
        <fullName evidence="1">Uncharacterized protein</fullName>
    </submittedName>
</protein>
<reference evidence="1 2" key="1">
    <citation type="submission" date="2013-01" db="EMBL/GenBank/DDBJ databases">
        <authorList>
            <person name="Harkins D.M."/>
            <person name="Durkin A.S."/>
            <person name="Brinkac L.M."/>
            <person name="Haft D.H."/>
            <person name="Selengut J.D."/>
            <person name="Sanka R."/>
            <person name="DePew J."/>
            <person name="Purushe J."/>
            <person name="Hospenthal D.R."/>
            <person name="Murray C.K."/>
            <person name="Pimentel G."/>
            <person name="Wasfy M."/>
            <person name="Vinetz J.M."/>
            <person name="Sutton G.G."/>
            <person name="Nierman W.C."/>
            <person name="Fouts D.E."/>
        </authorList>
    </citation>
    <scope>NUCLEOTIDE SEQUENCE [LARGE SCALE GENOMIC DNA]</scope>
    <source>
        <strain evidence="1 2">2006001855</strain>
    </source>
</reference>
<name>M6FSC7_9LEPT</name>
<dbReference type="Proteomes" id="UP000012101">
    <property type="component" value="Unassembled WGS sequence"/>
</dbReference>